<dbReference type="Pfam" id="PF01189">
    <property type="entry name" value="Methyltr_RsmB-F"/>
    <property type="match status" value="1"/>
</dbReference>
<dbReference type="Gene3D" id="1.10.940.10">
    <property type="entry name" value="NusB-like"/>
    <property type="match status" value="1"/>
</dbReference>
<dbReference type="InterPro" id="IPR035926">
    <property type="entry name" value="NusB-like_sf"/>
</dbReference>
<dbReference type="PANTHER" id="PTHR22807:SF61">
    <property type="entry name" value="NOL1_NOP2_SUN FAMILY PROTEIN _ ANTITERMINATION NUSB DOMAIN-CONTAINING PROTEIN"/>
    <property type="match status" value="1"/>
</dbReference>
<evidence type="ECO:0000256" key="3">
    <source>
        <dbReference type="ARBA" id="ARBA00022691"/>
    </source>
</evidence>
<evidence type="ECO:0000256" key="5">
    <source>
        <dbReference type="PROSITE-ProRule" id="PRU01023"/>
    </source>
</evidence>
<gene>
    <name evidence="7" type="ORF">C8N32_103198</name>
</gene>
<dbReference type="RefSeq" id="WP_107891190.1">
    <property type="nucleotide sequence ID" value="NZ_NHSI01000060.1"/>
</dbReference>
<dbReference type="SUPFAM" id="SSF53335">
    <property type="entry name" value="S-adenosyl-L-methionine-dependent methyltransferases"/>
    <property type="match status" value="1"/>
</dbReference>
<evidence type="ECO:0000313" key="8">
    <source>
        <dbReference type="Proteomes" id="UP000243859"/>
    </source>
</evidence>
<name>A0A2T5BV05_9RHOB</name>
<dbReference type="GO" id="GO:0001510">
    <property type="term" value="P:RNA methylation"/>
    <property type="evidence" value="ECO:0007669"/>
    <property type="project" value="InterPro"/>
</dbReference>
<dbReference type="InterPro" id="IPR006027">
    <property type="entry name" value="NusB_RsmB_TIM44"/>
</dbReference>
<dbReference type="Pfam" id="PF01029">
    <property type="entry name" value="NusB"/>
    <property type="match status" value="1"/>
</dbReference>
<feature type="active site" description="Nucleophile" evidence="5">
    <location>
        <position position="354"/>
    </location>
</feature>
<dbReference type="OrthoDB" id="9810297at2"/>
<keyword evidence="2 5" id="KW-0808">Transferase</keyword>
<keyword evidence="1 5" id="KW-0489">Methyltransferase</keyword>
<dbReference type="Gene3D" id="3.40.50.150">
    <property type="entry name" value="Vaccinia Virus protein VP39"/>
    <property type="match status" value="1"/>
</dbReference>
<dbReference type="GO" id="GO:0006355">
    <property type="term" value="P:regulation of DNA-templated transcription"/>
    <property type="evidence" value="ECO:0007669"/>
    <property type="project" value="InterPro"/>
</dbReference>
<feature type="domain" description="SAM-dependent MTase RsmB/NOP-type" evidence="6">
    <location>
        <begin position="130"/>
        <end position="419"/>
    </location>
</feature>
<keyword evidence="4 5" id="KW-0694">RNA-binding</keyword>
<sequence>MAGQSDTGRAAALALLQGVLDEKRLLSEIAPDAALAPAGKARARRLAQTTLRHVGRADALLKPHLRRLPPPVVRQILRMAVVEMLEEGAPPHGVVNAAVSLTRAQPNMGAMANFVNAVLRKMGQTDPARWNALPPQRLPGWLRGRLDSAWGRKAVEAMEAAHARAAPLDLTPRDGDAGALAAATGGQVLPTGNVRLAGGQVSALPGYDTGAWWVQDAAAALPVRLLAPQPGERIADLCAAPGGKTLQLAAAGARVRALDISAARLARLRENLARTGLAADVVEADVLTWQPDVPLDAVLLDAPCSATGTIRRHPDLPFVKTARGIRPLFDVQAQMIDRALNMVRPGGRLVYCTCSLLPEEGEAQLAAALERHPGLGLAPVEVDVPAHWRAPGGGMRLRPDDWSDIGGLDGFFMVALRKPG</sequence>
<feature type="binding site" evidence="5">
    <location>
        <begin position="238"/>
        <end position="244"/>
    </location>
    <ligand>
        <name>S-adenosyl-L-methionine</name>
        <dbReference type="ChEBI" id="CHEBI:59789"/>
    </ligand>
</feature>
<proteinExistence type="inferred from homology"/>
<evidence type="ECO:0000313" key="7">
    <source>
        <dbReference type="EMBL" id="PTN03355.1"/>
    </source>
</evidence>
<evidence type="ECO:0000256" key="2">
    <source>
        <dbReference type="ARBA" id="ARBA00022679"/>
    </source>
</evidence>
<evidence type="ECO:0000256" key="4">
    <source>
        <dbReference type="ARBA" id="ARBA00022884"/>
    </source>
</evidence>
<dbReference type="InterPro" id="IPR001678">
    <property type="entry name" value="MeTrfase_RsmB-F_NOP2_dom"/>
</dbReference>
<feature type="binding site" evidence="5">
    <location>
        <position position="301"/>
    </location>
    <ligand>
        <name>S-adenosyl-L-methionine</name>
        <dbReference type="ChEBI" id="CHEBI:59789"/>
    </ligand>
</feature>
<dbReference type="InterPro" id="IPR023267">
    <property type="entry name" value="RCMT"/>
</dbReference>
<organism evidence="7 8">
    <name type="scientific">Rhodovulum imhoffii</name>
    <dbReference type="NCBI Taxonomy" id="365340"/>
    <lineage>
        <taxon>Bacteria</taxon>
        <taxon>Pseudomonadati</taxon>
        <taxon>Pseudomonadota</taxon>
        <taxon>Alphaproteobacteria</taxon>
        <taxon>Rhodobacterales</taxon>
        <taxon>Paracoccaceae</taxon>
        <taxon>Rhodovulum</taxon>
    </lineage>
</organism>
<dbReference type="AlphaFoldDB" id="A0A2T5BV05"/>
<reference evidence="7 8" key="1">
    <citation type="submission" date="2018-04" db="EMBL/GenBank/DDBJ databases">
        <title>Genomic Encyclopedia of Archaeal and Bacterial Type Strains, Phase II (KMG-II): from individual species to whole genera.</title>
        <authorList>
            <person name="Goeker M."/>
        </authorList>
    </citation>
    <scope>NUCLEOTIDE SEQUENCE [LARGE SCALE GENOMIC DNA]</scope>
    <source>
        <strain evidence="7 8">DSM 18064</strain>
    </source>
</reference>
<comment type="caution">
    <text evidence="7">The sequence shown here is derived from an EMBL/GenBank/DDBJ whole genome shotgun (WGS) entry which is preliminary data.</text>
</comment>
<dbReference type="InterPro" id="IPR029063">
    <property type="entry name" value="SAM-dependent_MTases_sf"/>
</dbReference>
<accession>A0A2T5BV05</accession>
<feature type="binding site" evidence="5">
    <location>
        <position position="285"/>
    </location>
    <ligand>
        <name>S-adenosyl-L-methionine</name>
        <dbReference type="ChEBI" id="CHEBI:59789"/>
    </ligand>
</feature>
<feature type="binding site" evidence="5">
    <location>
        <position position="259"/>
    </location>
    <ligand>
        <name>S-adenosyl-L-methionine</name>
        <dbReference type="ChEBI" id="CHEBI:59789"/>
    </ligand>
</feature>
<evidence type="ECO:0000256" key="1">
    <source>
        <dbReference type="ARBA" id="ARBA00022603"/>
    </source>
</evidence>
<dbReference type="PANTHER" id="PTHR22807">
    <property type="entry name" value="NOP2 YEAST -RELATED NOL1/NOP2/FMU SUN DOMAIN-CONTAINING"/>
    <property type="match status" value="1"/>
</dbReference>
<dbReference type="GO" id="GO:0008173">
    <property type="term" value="F:RNA methyltransferase activity"/>
    <property type="evidence" value="ECO:0007669"/>
    <property type="project" value="InterPro"/>
</dbReference>
<dbReference type="GO" id="GO:0003723">
    <property type="term" value="F:RNA binding"/>
    <property type="evidence" value="ECO:0007669"/>
    <property type="project" value="UniProtKB-UniRule"/>
</dbReference>
<dbReference type="EMBL" id="QAAA01000003">
    <property type="protein sequence ID" value="PTN03355.1"/>
    <property type="molecule type" value="Genomic_DNA"/>
</dbReference>
<comment type="similarity">
    <text evidence="5">Belongs to the class I-like SAM-binding methyltransferase superfamily. RsmB/NOP family.</text>
</comment>
<evidence type="ECO:0000259" key="6">
    <source>
        <dbReference type="PROSITE" id="PS51686"/>
    </source>
</evidence>
<dbReference type="SUPFAM" id="SSF48013">
    <property type="entry name" value="NusB-like"/>
    <property type="match status" value="1"/>
</dbReference>
<dbReference type="CDD" id="cd02440">
    <property type="entry name" value="AdoMet_MTases"/>
    <property type="match status" value="1"/>
</dbReference>
<protein>
    <submittedName>
        <fullName evidence="7">16S rRNA (Cytosine967-C5)-methyltransferase</fullName>
    </submittedName>
</protein>
<keyword evidence="3 5" id="KW-0949">S-adenosyl-L-methionine</keyword>
<dbReference type="PRINTS" id="PR02008">
    <property type="entry name" value="RCMTFAMILY"/>
</dbReference>
<keyword evidence="8" id="KW-1185">Reference proteome</keyword>
<dbReference type="InterPro" id="IPR049560">
    <property type="entry name" value="MeTrfase_RsmB-F_NOP2_cat"/>
</dbReference>
<dbReference type="Proteomes" id="UP000243859">
    <property type="component" value="Unassembled WGS sequence"/>
</dbReference>
<dbReference type="PROSITE" id="PS51686">
    <property type="entry name" value="SAM_MT_RSMB_NOP"/>
    <property type="match status" value="1"/>
</dbReference>